<proteinExistence type="predicted"/>
<evidence type="ECO:0008006" key="4">
    <source>
        <dbReference type="Google" id="ProtNLM"/>
    </source>
</evidence>
<name>W4QMS1_9BACI</name>
<evidence type="ECO:0000313" key="3">
    <source>
        <dbReference type="Proteomes" id="UP000018895"/>
    </source>
</evidence>
<dbReference type="InterPro" id="IPR025620">
    <property type="entry name" value="YlaH"/>
</dbReference>
<sequence length="111" mass="12786">MLVGSPQISEENLEQLTWLMRATAENPWYGFYGFLAIVALAIIVFNLGFAKKLPILKRVLVYITLIIGCFVLWFLEFFFGAPIIVVLIISGIVLGIYRFRLHLHRQQKNET</sequence>
<keyword evidence="3" id="KW-1185">Reference proteome</keyword>
<dbReference type="AlphaFoldDB" id="W4QMS1"/>
<keyword evidence="1" id="KW-0812">Transmembrane</keyword>
<reference evidence="2" key="1">
    <citation type="journal article" date="2014" name="Genome Announc.">
        <title>Draft Genome Sequences of Three Alkaliphilic Bacillus Strains, Bacillus wakoensis JCM 9140T, Bacillus akibai JCM 9157T, and Bacillus hemicellulosilyticus JCM 9152T.</title>
        <authorList>
            <person name="Yuki M."/>
            <person name="Oshima K."/>
            <person name="Suda W."/>
            <person name="Oshida Y."/>
            <person name="Kitamura K."/>
            <person name="Iida T."/>
            <person name="Hattori M."/>
            <person name="Ohkuma M."/>
        </authorList>
    </citation>
    <scope>NUCLEOTIDE SEQUENCE [LARGE SCALE GENOMIC DNA]</scope>
    <source>
        <strain evidence="2">JCM 9152</strain>
    </source>
</reference>
<accession>W4QMS1</accession>
<evidence type="ECO:0000313" key="2">
    <source>
        <dbReference type="EMBL" id="GAE32649.1"/>
    </source>
</evidence>
<dbReference type="STRING" id="1236971.JCM9152_4193"/>
<keyword evidence="1" id="KW-1133">Transmembrane helix</keyword>
<feature type="transmembrane region" description="Helical" evidence="1">
    <location>
        <begin position="81"/>
        <end position="99"/>
    </location>
</feature>
<protein>
    <recommendedName>
        <fullName evidence="4">YlaH protein</fullName>
    </recommendedName>
</protein>
<dbReference type="EMBL" id="BAUU01000044">
    <property type="protein sequence ID" value="GAE32649.1"/>
    <property type="molecule type" value="Genomic_DNA"/>
</dbReference>
<keyword evidence="1" id="KW-0472">Membrane</keyword>
<evidence type="ECO:0000256" key="1">
    <source>
        <dbReference type="SAM" id="Phobius"/>
    </source>
</evidence>
<feature type="transmembrane region" description="Helical" evidence="1">
    <location>
        <begin position="28"/>
        <end position="47"/>
    </location>
</feature>
<dbReference type="Pfam" id="PF14036">
    <property type="entry name" value="YlaH"/>
    <property type="match status" value="1"/>
</dbReference>
<comment type="caution">
    <text evidence="2">The sequence shown here is derived from an EMBL/GenBank/DDBJ whole genome shotgun (WGS) entry which is preliminary data.</text>
</comment>
<dbReference type="OrthoDB" id="2680377at2"/>
<dbReference type="Proteomes" id="UP000018895">
    <property type="component" value="Unassembled WGS sequence"/>
</dbReference>
<organism evidence="2 3">
    <name type="scientific">Halalkalibacter hemicellulosilyticusJCM 9152</name>
    <dbReference type="NCBI Taxonomy" id="1236971"/>
    <lineage>
        <taxon>Bacteria</taxon>
        <taxon>Bacillati</taxon>
        <taxon>Bacillota</taxon>
        <taxon>Bacilli</taxon>
        <taxon>Bacillales</taxon>
        <taxon>Bacillaceae</taxon>
        <taxon>Halalkalibacter</taxon>
    </lineage>
</organism>
<gene>
    <name evidence="2" type="ORF">JCM9152_4193</name>
</gene>
<feature type="transmembrane region" description="Helical" evidence="1">
    <location>
        <begin position="59"/>
        <end position="75"/>
    </location>
</feature>